<evidence type="ECO:0000313" key="3">
    <source>
        <dbReference type="Proteomes" id="UP000586827"/>
    </source>
</evidence>
<evidence type="ECO:0000259" key="1">
    <source>
        <dbReference type="Pfam" id="PF03551"/>
    </source>
</evidence>
<dbReference type="Pfam" id="PF03551">
    <property type="entry name" value="PadR"/>
    <property type="match status" value="1"/>
</dbReference>
<accession>A0A849BT42</accession>
<comment type="caution">
    <text evidence="2">The sequence shown here is derived from an EMBL/GenBank/DDBJ whole genome shotgun (WGS) entry which is preliminary data.</text>
</comment>
<dbReference type="InterPro" id="IPR005149">
    <property type="entry name" value="Tscrpt_reg_PadR_N"/>
</dbReference>
<dbReference type="PANTHER" id="PTHR33169">
    <property type="entry name" value="PADR-FAMILY TRANSCRIPTIONAL REGULATOR"/>
    <property type="match status" value="1"/>
</dbReference>
<dbReference type="Gene3D" id="1.10.10.10">
    <property type="entry name" value="Winged helix-like DNA-binding domain superfamily/Winged helix DNA-binding domain"/>
    <property type="match status" value="1"/>
</dbReference>
<protein>
    <submittedName>
        <fullName evidence="2">PadR family transcriptional regulator</fullName>
    </submittedName>
</protein>
<dbReference type="AlphaFoldDB" id="A0A849BT42"/>
<evidence type="ECO:0000313" key="2">
    <source>
        <dbReference type="EMBL" id="NNH69763.1"/>
    </source>
</evidence>
<proteinExistence type="predicted"/>
<sequence length="233" mass="26579">MAVTRKPAAGALTPLAIAVLALLEERPMHPYEMYQLLMARREDYLVKIRPGSLYHTVDRLAEQQLTIAEGTGRAGNRPERTIYRITDSGRDALRTRVADILRRPNREYPIFPAALAEAHNLPREQVIDLLRERIALLDLDIAELDALSAWVLNRQVPRRYWMVIDYGRAQSLAQANWLRGLVTELESGELEWDEFDPETGERLPLTSERLGHDWGAAVTEDIFTAARRDASVR</sequence>
<organism evidence="2 3">
    <name type="scientific">Nocardia uniformis</name>
    <dbReference type="NCBI Taxonomy" id="53432"/>
    <lineage>
        <taxon>Bacteria</taxon>
        <taxon>Bacillati</taxon>
        <taxon>Actinomycetota</taxon>
        <taxon>Actinomycetes</taxon>
        <taxon>Mycobacteriales</taxon>
        <taxon>Nocardiaceae</taxon>
        <taxon>Nocardia</taxon>
    </lineage>
</organism>
<dbReference type="PANTHER" id="PTHR33169:SF27">
    <property type="entry name" value="TRANSCRIPTIONAL REGULATOR PADR FAMILY PROTEIN"/>
    <property type="match status" value="1"/>
</dbReference>
<dbReference type="EMBL" id="JABELX010000003">
    <property type="protein sequence ID" value="NNH69763.1"/>
    <property type="molecule type" value="Genomic_DNA"/>
</dbReference>
<dbReference type="InterPro" id="IPR036388">
    <property type="entry name" value="WH-like_DNA-bd_sf"/>
</dbReference>
<dbReference type="InterPro" id="IPR052509">
    <property type="entry name" value="Metal_resp_DNA-bind_regulator"/>
</dbReference>
<name>A0A849BT42_9NOCA</name>
<keyword evidence="3" id="KW-1185">Reference proteome</keyword>
<dbReference type="InterPro" id="IPR036390">
    <property type="entry name" value="WH_DNA-bd_sf"/>
</dbReference>
<reference evidence="2 3" key="1">
    <citation type="submission" date="2020-05" db="EMBL/GenBank/DDBJ databases">
        <title>MicrobeNet Type strains.</title>
        <authorList>
            <person name="Nicholson A.C."/>
        </authorList>
    </citation>
    <scope>NUCLEOTIDE SEQUENCE [LARGE SCALE GENOMIC DNA]</scope>
    <source>
        <strain evidence="2 3">JCM 3224</strain>
    </source>
</reference>
<feature type="domain" description="Transcription regulator PadR N-terminal" evidence="1">
    <location>
        <begin position="19"/>
        <end position="94"/>
    </location>
</feature>
<gene>
    <name evidence="2" type="ORF">HLB23_07765</name>
</gene>
<dbReference type="SUPFAM" id="SSF46785">
    <property type="entry name" value="Winged helix' DNA-binding domain"/>
    <property type="match status" value="1"/>
</dbReference>
<dbReference type="Proteomes" id="UP000586827">
    <property type="component" value="Unassembled WGS sequence"/>
</dbReference>